<sequence>MDEAMMNLIPNLVTVEDNATLSAMPTKDEVRDVVFAMDANSAPGPDGFQGIFYHTFWSIIGQDVSHAVISFFRDNVLPKGMNSSFLVLVPKVTNAVEVNHFRPICLSNFLFKIITKIISLRIKSIEAKGLQSKNMYLLRVLNNTPSFRAKRAM</sequence>
<proteinExistence type="predicted"/>
<evidence type="ECO:0008006" key="3">
    <source>
        <dbReference type="Google" id="ProtNLM"/>
    </source>
</evidence>
<evidence type="ECO:0000313" key="1">
    <source>
        <dbReference type="EMBL" id="KAF9603525.1"/>
    </source>
</evidence>
<comment type="caution">
    <text evidence="1">The sequence shown here is derived from an EMBL/GenBank/DDBJ whole genome shotgun (WGS) entry which is preliminary data.</text>
</comment>
<dbReference type="PANTHER" id="PTHR46890">
    <property type="entry name" value="NON-LTR RETROLELEMENT REVERSE TRANSCRIPTASE-LIKE PROTEIN-RELATED"/>
    <property type="match status" value="1"/>
</dbReference>
<organism evidence="1 2">
    <name type="scientific">Coptis chinensis</name>
    <dbReference type="NCBI Taxonomy" id="261450"/>
    <lineage>
        <taxon>Eukaryota</taxon>
        <taxon>Viridiplantae</taxon>
        <taxon>Streptophyta</taxon>
        <taxon>Embryophyta</taxon>
        <taxon>Tracheophyta</taxon>
        <taxon>Spermatophyta</taxon>
        <taxon>Magnoliopsida</taxon>
        <taxon>Ranunculales</taxon>
        <taxon>Ranunculaceae</taxon>
        <taxon>Coptidoideae</taxon>
        <taxon>Coptis</taxon>
    </lineage>
</organism>
<protein>
    <recommendedName>
        <fullName evidence="3">RNA-directed DNA polymerase (Reverse transcriptase)</fullName>
    </recommendedName>
</protein>
<gene>
    <name evidence="1" type="ORF">IFM89_036798</name>
</gene>
<dbReference type="InterPro" id="IPR052343">
    <property type="entry name" value="Retrotransposon-Effector_Assoc"/>
</dbReference>
<evidence type="ECO:0000313" key="2">
    <source>
        <dbReference type="Proteomes" id="UP000631114"/>
    </source>
</evidence>
<dbReference type="AlphaFoldDB" id="A0A835HPW2"/>
<reference evidence="1 2" key="1">
    <citation type="submission" date="2020-10" db="EMBL/GenBank/DDBJ databases">
        <title>The Coptis chinensis genome and diversification of protoberbering-type alkaloids.</title>
        <authorList>
            <person name="Wang B."/>
            <person name="Shu S."/>
            <person name="Song C."/>
            <person name="Liu Y."/>
        </authorList>
    </citation>
    <scope>NUCLEOTIDE SEQUENCE [LARGE SCALE GENOMIC DNA]</scope>
    <source>
        <strain evidence="1">HL-2020</strain>
        <tissue evidence="1">Leaf</tissue>
    </source>
</reference>
<accession>A0A835HPW2</accession>
<dbReference type="Proteomes" id="UP000631114">
    <property type="component" value="Unassembled WGS sequence"/>
</dbReference>
<dbReference type="EMBL" id="JADFTS010000006">
    <property type="protein sequence ID" value="KAF9603525.1"/>
    <property type="molecule type" value="Genomic_DNA"/>
</dbReference>
<dbReference type="PANTHER" id="PTHR46890:SF48">
    <property type="entry name" value="RNA-DIRECTED DNA POLYMERASE"/>
    <property type="match status" value="1"/>
</dbReference>
<dbReference type="OrthoDB" id="1435533at2759"/>
<name>A0A835HPW2_9MAGN</name>
<keyword evidence="2" id="KW-1185">Reference proteome</keyword>